<dbReference type="AlphaFoldDB" id="A0A158JA24"/>
<gene>
    <name evidence="1" type="ORF">AWB74_03628</name>
</gene>
<keyword evidence="2" id="KW-1185">Reference proteome</keyword>
<evidence type="ECO:0000313" key="2">
    <source>
        <dbReference type="Proteomes" id="UP000055019"/>
    </source>
</evidence>
<organism evidence="1 2">
    <name type="scientific">Caballeronia arvi</name>
    <dbReference type="NCBI Taxonomy" id="1777135"/>
    <lineage>
        <taxon>Bacteria</taxon>
        <taxon>Pseudomonadati</taxon>
        <taxon>Pseudomonadota</taxon>
        <taxon>Betaproteobacteria</taxon>
        <taxon>Burkholderiales</taxon>
        <taxon>Burkholderiaceae</taxon>
        <taxon>Caballeronia</taxon>
    </lineage>
</organism>
<reference evidence="1" key="1">
    <citation type="submission" date="2016-01" db="EMBL/GenBank/DDBJ databases">
        <authorList>
            <person name="Peeters C."/>
        </authorList>
    </citation>
    <scope>NUCLEOTIDE SEQUENCE [LARGE SCALE GENOMIC DNA]</scope>
    <source>
        <strain evidence="1">LMG 29317</strain>
    </source>
</reference>
<dbReference type="RefSeq" id="WP_061148108.1">
    <property type="nucleotide sequence ID" value="NZ_FCOM02000014.1"/>
</dbReference>
<proteinExistence type="predicted"/>
<comment type="caution">
    <text evidence="1">The sequence shown here is derived from an EMBL/GenBank/DDBJ whole genome shotgun (WGS) entry which is preliminary data.</text>
</comment>
<accession>A0A158JA24</accession>
<dbReference type="Proteomes" id="UP000055019">
    <property type="component" value="Unassembled WGS sequence"/>
</dbReference>
<sequence length="68" mass="7567">MRATDLRGAKSVLACRLARTLSLALYMSDPIRQMADERLVAAYVGEPESNLRGPVDTIGFTRTARKER</sequence>
<dbReference type="OrthoDB" id="9135788at2"/>
<protein>
    <submittedName>
        <fullName evidence="1">Uncharacterized protein</fullName>
    </submittedName>
</protein>
<evidence type="ECO:0000313" key="1">
    <source>
        <dbReference type="EMBL" id="SAL65686.1"/>
    </source>
</evidence>
<name>A0A158JA24_9BURK</name>
<dbReference type="EMBL" id="FCOM02000014">
    <property type="protein sequence ID" value="SAL65686.1"/>
    <property type="molecule type" value="Genomic_DNA"/>
</dbReference>